<keyword evidence="3" id="KW-1185">Reference proteome</keyword>
<dbReference type="AlphaFoldDB" id="A0AAV7TFX7"/>
<evidence type="ECO:0000313" key="2">
    <source>
        <dbReference type="EMBL" id="KAJ1175477.1"/>
    </source>
</evidence>
<name>A0AAV7TFX7_PLEWA</name>
<feature type="region of interest" description="Disordered" evidence="1">
    <location>
        <begin position="47"/>
        <end position="81"/>
    </location>
</feature>
<accession>A0AAV7TFX7</accession>
<sequence length="81" mass="9535">MASELRHWPELCGATLSLAKEHRGIPHEPEAHCELFTSSWGEERQLHGMPGRLRQRPPKIGGEERPWCDREERRDTKPRFH</sequence>
<protein>
    <submittedName>
        <fullName evidence="2">Uncharacterized protein</fullName>
    </submittedName>
</protein>
<reference evidence="2" key="1">
    <citation type="journal article" date="2022" name="bioRxiv">
        <title>Sequencing and chromosome-scale assembly of the giantPleurodeles waltlgenome.</title>
        <authorList>
            <person name="Brown T."/>
            <person name="Elewa A."/>
            <person name="Iarovenko S."/>
            <person name="Subramanian E."/>
            <person name="Araus A.J."/>
            <person name="Petzold A."/>
            <person name="Susuki M."/>
            <person name="Suzuki K.-i.T."/>
            <person name="Hayashi T."/>
            <person name="Toyoda A."/>
            <person name="Oliveira C."/>
            <person name="Osipova E."/>
            <person name="Leigh N.D."/>
            <person name="Simon A."/>
            <person name="Yun M.H."/>
        </authorList>
    </citation>
    <scope>NUCLEOTIDE SEQUENCE</scope>
    <source>
        <strain evidence="2">20211129_DDA</strain>
        <tissue evidence="2">Liver</tissue>
    </source>
</reference>
<comment type="caution">
    <text evidence="2">The sequence shown here is derived from an EMBL/GenBank/DDBJ whole genome shotgun (WGS) entry which is preliminary data.</text>
</comment>
<feature type="compositionally biased region" description="Basic and acidic residues" evidence="1">
    <location>
        <begin position="61"/>
        <end position="81"/>
    </location>
</feature>
<gene>
    <name evidence="2" type="ORF">NDU88_000765</name>
</gene>
<evidence type="ECO:0000256" key="1">
    <source>
        <dbReference type="SAM" id="MobiDB-lite"/>
    </source>
</evidence>
<dbReference type="Proteomes" id="UP001066276">
    <property type="component" value="Chromosome 3_2"/>
</dbReference>
<evidence type="ECO:0000313" key="3">
    <source>
        <dbReference type="Proteomes" id="UP001066276"/>
    </source>
</evidence>
<organism evidence="2 3">
    <name type="scientific">Pleurodeles waltl</name>
    <name type="common">Iberian ribbed newt</name>
    <dbReference type="NCBI Taxonomy" id="8319"/>
    <lineage>
        <taxon>Eukaryota</taxon>
        <taxon>Metazoa</taxon>
        <taxon>Chordata</taxon>
        <taxon>Craniata</taxon>
        <taxon>Vertebrata</taxon>
        <taxon>Euteleostomi</taxon>
        <taxon>Amphibia</taxon>
        <taxon>Batrachia</taxon>
        <taxon>Caudata</taxon>
        <taxon>Salamandroidea</taxon>
        <taxon>Salamandridae</taxon>
        <taxon>Pleurodelinae</taxon>
        <taxon>Pleurodeles</taxon>
    </lineage>
</organism>
<proteinExistence type="predicted"/>
<dbReference type="EMBL" id="JANPWB010000006">
    <property type="protein sequence ID" value="KAJ1175477.1"/>
    <property type="molecule type" value="Genomic_DNA"/>
</dbReference>